<reference evidence="2 3" key="1">
    <citation type="journal article" date="2019" name="Int. J. Syst. Evol. Microbiol.">
        <title>The Global Catalogue of Microorganisms (GCM) 10K type strain sequencing project: providing services to taxonomists for standard genome sequencing and annotation.</title>
        <authorList>
            <consortium name="The Broad Institute Genomics Platform"/>
            <consortium name="The Broad Institute Genome Sequencing Center for Infectious Disease"/>
            <person name="Wu L."/>
            <person name="Ma J."/>
        </authorList>
    </citation>
    <scope>NUCLEOTIDE SEQUENCE [LARGE SCALE GENOMIC DNA]</scope>
    <source>
        <strain evidence="2 3">JCM 11117</strain>
    </source>
</reference>
<organism evidence="2 3">
    <name type="scientific">Pseudonocardia zijingensis</name>
    <dbReference type="NCBI Taxonomy" id="153376"/>
    <lineage>
        <taxon>Bacteria</taxon>
        <taxon>Bacillati</taxon>
        <taxon>Actinomycetota</taxon>
        <taxon>Actinomycetes</taxon>
        <taxon>Pseudonocardiales</taxon>
        <taxon>Pseudonocardiaceae</taxon>
        <taxon>Pseudonocardia</taxon>
    </lineage>
</organism>
<evidence type="ECO:0000313" key="3">
    <source>
        <dbReference type="Proteomes" id="UP001499967"/>
    </source>
</evidence>
<evidence type="ECO:0000259" key="1">
    <source>
        <dbReference type="Pfam" id="PF07969"/>
    </source>
</evidence>
<dbReference type="PANTHER" id="PTHR22642">
    <property type="entry name" value="IMIDAZOLONEPROPIONASE"/>
    <property type="match status" value="1"/>
</dbReference>
<dbReference type="InterPro" id="IPR032466">
    <property type="entry name" value="Metal_Hydrolase"/>
</dbReference>
<name>A0ABN1P4Y4_9PSEU</name>
<feature type="domain" description="Amidohydrolase 3" evidence="1">
    <location>
        <begin position="46"/>
        <end position="539"/>
    </location>
</feature>
<dbReference type="Gene3D" id="3.20.20.140">
    <property type="entry name" value="Metal-dependent hydrolases"/>
    <property type="match status" value="1"/>
</dbReference>
<dbReference type="InterPro" id="IPR013108">
    <property type="entry name" value="Amidohydro_3"/>
</dbReference>
<protein>
    <submittedName>
        <fullName evidence="2">Amidohydrolase</fullName>
    </submittedName>
</protein>
<comment type="caution">
    <text evidence="2">The sequence shown here is derived from an EMBL/GenBank/DDBJ whole genome shotgun (WGS) entry which is preliminary data.</text>
</comment>
<dbReference type="PANTHER" id="PTHR22642:SF2">
    <property type="entry name" value="PROTEIN LONG AFTER FAR-RED 3"/>
    <property type="match status" value="1"/>
</dbReference>
<dbReference type="InterPro" id="IPR033932">
    <property type="entry name" value="YtcJ-like"/>
</dbReference>
<dbReference type="InterPro" id="IPR011059">
    <property type="entry name" value="Metal-dep_hydrolase_composite"/>
</dbReference>
<dbReference type="CDD" id="cd01300">
    <property type="entry name" value="YtcJ_like"/>
    <property type="match status" value="1"/>
</dbReference>
<keyword evidence="3" id="KW-1185">Reference proteome</keyword>
<dbReference type="Gene3D" id="2.30.40.10">
    <property type="entry name" value="Urease, subunit C, domain 1"/>
    <property type="match status" value="1"/>
</dbReference>
<dbReference type="Pfam" id="PF07969">
    <property type="entry name" value="Amidohydro_3"/>
    <property type="match status" value="1"/>
</dbReference>
<dbReference type="Gene3D" id="3.10.310.70">
    <property type="match status" value="1"/>
</dbReference>
<gene>
    <name evidence="2" type="ORF">GCM10009559_06840</name>
</gene>
<dbReference type="Proteomes" id="UP001499967">
    <property type="component" value="Unassembled WGS sequence"/>
</dbReference>
<dbReference type="SUPFAM" id="SSF51338">
    <property type="entry name" value="Composite domain of metallo-dependent hydrolases"/>
    <property type="match status" value="1"/>
</dbReference>
<dbReference type="RefSeq" id="WP_343938760.1">
    <property type="nucleotide sequence ID" value="NZ_BAAAHP010000016.1"/>
</dbReference>
<proteinExistence type="predicted"/>
<evidence type="ECO:0000313" key="2">
    <source>
        <dbReference type="EMBL" id="GAA0922938.1"/>
    </source>
</evidence>
<accession>A0ABN1P4Y4</accession>
<sequence>MLIDAIVENARIRTLDPARPTATRLGTLHGRVVGLDEDLDGVRARQVHDLGGATVLPGFHDAHQHLSKRGQRARWLDLHHPGVPDLEALYRAVAERAATLPRDAWVFGGGYDQNKIGGHPTADALDRVAGGRPVWVEHVSGHMGVANTAAFARAGHPGRQGVPDVEGGAVARADGLPTGLLQETAQRLVRTAFRPFPVEEVVADIAAGSRMALAEGTTSVTEPGVGAIDHIGSSHLDLHAFQLAADRGLLGVRMTVMPYLTLLHPVGAGMPDQDWYGLDVGIRTGLGNDRLRLGPAKVLSDGSLIGRSAAMRCCYAGEPDNAGFLQWDPQALTEVLVAAHASGWQLAAHAIGDAAIDVALDAFELAQRRHPRPDVRHRIEHFAVADDQQVARAAALGIVPVPQGRFVSELGDGMLAALGPERARTCYRMRSLLDAGMVLPGSSDAPVAHGAPLLGIHDMVNRRTGSGAPFGPDERLTPAQAVEAYTRGSAYAVHQERDKGTLRAGMLADLVVLSADPLAVPEDEIAGIEVRATFVGGELAHEAAPGRAGKPHSGPLRP</sequence>
<dbReference type="EMBL" id="BAAAHP010000016">
    <property type="protein sequence ID" value="GAA0922938.1"/>
    <property type="molecule type" value="Genomic_DNA"/>
</dbReference>
<dbReference type="SUPFAM" id="SSF51556">
    <property type="entry name" value="Metallo-dependent hydrolases"/>
    <property type="match status" value="1"/>
</dbReference>